<feature type="domain" description="Reverse transcriptase" evidence="1">
    <location>
        <begin position="220"/>
        <end position="283"/>
    </location>
</feature>
<sequence>MHTSYSREDWKKLMENLPIEDIPLPQNHSEDDWGLVAYGIDLSPATRLVAFFEFSQGCQYHVVNEGTISHSHIPAEDQNEEPNLKRKFNKLNKDIQILIGQYRSSKWCEACSDINKKQGKNYWDTIKKKLSEYKKSSSIPAIVDNGTLYKTDEEKTHIFKKYVEEAFKEDQNADYDSRNFQSVNEWYDDFFTVNNIPNVGTTVTEEEYYANLNKGKNTSPGFDLISQQGVPQGSPLAPLLYNIYCYDIYSEHEDDFSIERYILLFADDTTRVTHERTLKAILEEYETNNQMVSPVEVKAQPNEIEVNNLQRSKGLTYKNQGTSQRTAAHIYKTLCRPINEYGYLLFRNVSNSTKKKIEMAETCLRA</sequence>
<organism evidence="2 3">
    <name type="scientific">Tenebrio molitor</name>
    <name type="common">Yellow mealworm beetle</name>
    <dbReference type="NCBI Taxonomy" id="7067"/>
    <lineage>
        <taxon>Eukaryota</taxon>
        <taxon>Metazoa</taxon>
        <taxon>Ecdysozoa</taxon>
        <taxon>Arthropoda</taxon>
        <taxon>Hexapoda</taxon>
        <taxon>Insecta</taxon>
        <taxon>Pterygota</taxon>
        <taxon>Neoptera</taxon>
        <taxon>Endopterygota</taxon>
        <taxon>Coleoptera</taxon>
        <taxon>Polyphaga</taxon>
        <taxon>Cucujiformia</taxon>
        <taxon>Tenebrionidae</taxon>
        <taxon>Tenebrio</taxon>
    </lineage>
</organism>
<evidence type="ECO:0000313" key="2">
    <source>
        <dbReference type="EMBL" id="KAH0812741.1"/>
    </source>
</evidence>
<evidence type="ECO:0000259" key="1">
    <source>
        <dbReference type="Pfam" id="PF00078"/>
    </source>
</evidence>
<proteinExistence type="predicted"/>
<dbReference type="Pfam" id="PF00078">
    <property type="entry name" value="RVT_1"/>
    <property type="match status" value="1"/>
</dbReference>
<dbReference type="InterPro" id="IPR000477">
    <property type="entry name" value="RT_dom"/>
</dbReference>
<comment type="caution">
    <text evidence="2">The sequence shown here is derived from an EMBL/GenBank/DDBJ whole genome shotgun (WGS) entry which is preliminary data.</text>
</comment>
<dbReference type="Proteomes" id="UP000719412">
    <property type="component" value="Unassembled WGS sequence"/>
</dbReference>
<protein>
    <recommendedName>
        <fullName evidence="1">Reverse transcriptase domain-containing protein</fullName>
    </recommendedName>
</protein>
<name>A0A8J6HEK8_TENMO</name>
<reference evidence="2" key="1">
    <citation type="journal article" date="2020" name="J Insects Food Feed">
        <title>The yellow mealworm (Tenebrio molitor) genome: a resource for the emerging insects as food and feed industry.</title>
        <authorList>
            <person name="Eriksson T."/>
            <person name="Andere A."/>
            <person name="Kelstrup H."/>
            <person name="Emery V."/>
            <person name="Picard C."/>
        </authorList>
    </citation>
    <scope>NUCLEOTIDE SEQUENCE</scope>
    <source>
        <strain evidence="2">Stoneville</strain>
        <tissue evidence="2">Whole head</tissue>
    </source>
</reference>
<dbReference type="EMBL" id="JABDTM020025820">
    <property type="protein sequence ID" value="KAH0812741.1"/>
    <property type="molecule type" value="Genomic_DNA"/>
</dbReference>
<dbReference type="AlphaFoldDB" id="A0A8J6HEK8"/>
<reference evidence="2" key="2">
    <citation type="submission" date="2021-08" db="EMBL/GenBank/DDBJ databases">
        <authorList>
            <person name="Eriksson T."/>
        </authorList>
    </citation>
    <scope>NUCLEOTIDE SEQUENCE</scope>
    <source>
        <strain evidence="2">Stoneville</strain>
        <tissue evidence="2">Whole head</tissue>
    </source>
</reference>
<keyword evidence="3" id="KW-1185">Reference proteome</keyword>
<gene>
    <name evidence="2" type="ORF">GEV33_010050</name>
</gene>
<evidence type="ECO:0000313" key="3">
    <source>
        <dbReference type="Proteomes" id="UP000719412"/>
    </source>
</evidence>
<accession>A0A8J6HEK8</accession>